<comment type="caution">
    <text evidence="1">The sequence shown here is derived from an EMBL/GenBank/DDBJ whole genome shotgun (WGS) entry which is preliminary data.</text>
</comment>
<evidence type="ECO:0000313" key="1">
    <source>
        <dbReference type="EMBL" id="MCR8634867.1"/>
    </source>
</evidence>
<reference evidence="1 2" key="1">
    <citation type="submission" date="2022-08" db="EMBL/GenBank/DDBJ databases">
        <title>Paenibacillus endoradicis sp. nov., Paenibacillus radicibacter sp. nov and Paenibacillus pararadicis sp. nov., three cold-adapted plant growth-promoting bacteria isolated from root of Larix gmelinii in Great Khingan.</title>
        <authorList>
            <person name="Xue H."/>
        </authorList>
    </citation>
    <scope>NUCLEOTIDE SEQUENCE [LARGE SCALE GENOMIC DNA]</scope>
    <source>
        <strain evidence="1 2">N5-1-1-5</strain>
    </source>
</reference>
<dbReference type="RefSeq" id="WP_258216424.1">
    <property type="nucleotide sequence ID" value="NZ_JANQBD010000023.1"/>
</dbReference>
<proteinExistence type="predicted"/>
<keyword evidence="2" id="KW-1185">Reference proteome</keyword>
<protein>
    <submittedName>
        <fullName evidence="1">Uncharacterized protein</fullName>
    </submittedName>
</protein>
<dbReference type="Proteomes" id="UP001300012">
    <property type="component" value="Unassembled WGS sequence"/>
</dbReference>
<gene>
    <name evidence="1" type="ORF">NV381_27070</name>
</gene>
<evidence type="ECO:0000313" key="2">
    <source>
        <dbReference type="Proteomes" id="UP001300012"/>
    </source>
</evidence>
<name>A0ABT1YNV6_9BACL</name>
<dbReference type="EMBL" id="JANQBD010000023">
    <property type="protein sequence ID" value="MCR8634867.1"/>
    <property type="molecule type" value="Genomic_DNA"/>
</dbReference>
<sequence length="378" mass="45382">MKGGLYYHPDRIKAVSYPMLLDKTRYDSVSYFTRLIEEMVPEVINDLRGKVNAYDEAQKWFLKHQLSYREQPSEWHLVKVSEEDSTYSGYASLKKELLSWTEKYNLHSHNDLYQELGLTALYYYYEDIQEENRDKRKKNAIEYSRQFGVPSDIALDWYFSRLESNSRPNREKLSLSSALNMFELEIDDIELEASAGIKASDFNKDFFNTQFPFVFTPNRVDISLFGLNNYSFEEILDYDHRKTFMLKQSMNNEDMKSYEPRDWESGKGWDPRTETWKSFEDTIDTWFKSYKKMYKERTEQFMDKHGYVKGKEKRTQEHFKWLLHYQIQGWSLRQIAEYYIDAEFNEDTLYRGVKSAAEVLMLNLRLPIRNGKQQFDLS</sequence>
<organism evidence="1 2">
    <name type="scientific">Paenibacillus radicis</name>
    <name type="common">ex Xue et al. 2023</name>
    <dbReference type="NCBI Taxonomy" id="2972489"/>
    <lineage>
        <taxon>Bacteria</taxon>
        <taxon>Bacillati</taxon>
        <taxon>Bacillota</taxon>
        <taxon>Bacilli</taxon>
        <taxon>Bacillales</taxon>
        <taxon>Paenibacillaceae</taxon>
        <taxon>Paenibacillus</taxon>
    </lineage>
</organism>
<accession>A0ABT1YNV6</accession>